<dbReference type="PANTHER" id="PTHR32309">
    <property type="entry name" value="TYROSINE-PROTEIN KINASE"/>
    <property type="match status" value="1"/>
</dbReference>
<proteinExistence type="inferred from homology"/>
<dbReference type="InterPro" id="IPR003856">
    <property type="entry name" value="LPS_length_determ_N"/>
</dbReference>
<dbReference type="EMBL" id="JAGGLB010000019">
    <property type="protein sequence ID" value="MBP1993430.1"/>
    <property type="molecule type" value="Genomic_DNA"/>
</dbReference>
<dbReference type="PANTHER" id="PTHR32309:SF13">
    <property type="entry name" value="FERRIC ENTEROBACTIN TRANSPORT PROTEIN FEPE"/>
    <property type="match status" value="1"/>
</dbReference>
<keyword evidence="5 7" id="KW-1133">Transmembrane helix</keyword>
<keyword evidence="6 7" id="KW-0472">Membrane</keyword>
<dbReference type="InterPro" id="IPR050445">
    <property type="entry name" value="Bact_polysacc_biosynth/exp"/>
</dbReference>
<evidence type="ECO:0000313" key="9">
    <source>
        <dbReference type="EMBL" id="MBP1993430.1"/>
    </source>
</evidence>
<dbReference type="PROSITE" id="PS51257">
    <property type="entry name" value="PROKAR_LIPOPROTEIN"/>
    <property type="match status" value="1"/>
</dbReference>
<evidence type="ECO:0000256" key="5">
    <source>
        <dbReference type="ARBA" id="ARBA00022989"/>
    </source>
</evidence>
<evidence type="ECO:0000313" key="10">
    <source>
        <dbReference type="Proteomes" id="UP001519287"/>
    </source>
</evidence>
<sequence length="252" mass="28166">MELDLRDYLKIIRKRVWMIVSIVLVSCIAAGVISYFFIQPTYEASTKLIINKSEERQGLDVVDINSVNLNIKLIDTYKEVIKTSRIMDKVVREYPEFGLTAEQLIQKVKVSSVNNTQVMTLGVQDASYEKAAQIVNAVSKVFESEIPLIMQVNNVSLLNEAKEDKKPSAVKPNPKLNIAISLVVSLMVAVGIAFLLEYLDDTIKSEEDVQRYLNLPTLTMVTKAKSEDYINNSSAAIIHKGSEAPHVTTNQS</sequence>
<evidence type="ECO:0000256" key="2">
    <source>
        <dbReference type="ARBA" id="ARBA00006683"/>
    </source>
</evidence>
<comment type="caution">
    <text evidence="9">The sequence shown here is derived from an EMBL/GenBank/DDBJ whole genome shotgun (WGS) entry which is preliminary data.</text>
</comment>
<evidence type="ECO:0000259" key="8">
    <source>
        <dbReference type="Pfam" id="PF02706"/>
    </source>
</evidence>
<evidence type="ECO:0000256" key="6">
    <source>
        <dbReference type="ARBA" id="ARBA00023136"/>
    </source>
</evidence>
<keyword evidence="3" id="KW-1003">Cell membrane</keyword>
<organism evidence="9 10">
    <name type="scientific">Paenibacillus eucommiae</name>
    <dbReference type="NCBI Taxonomy" id="1355755"/>
    <lineage>
        <taxon>Bacteria</taxon>
        <taxon>Bacillati</taxon>
        <taxon>Bacillota</taxon>
        <taxon>Bacilli</taxon>
        <taxon>Bacillales</taxon>
        <taxon>Paenibacillaceae</taxon>
        <taxon>Paenibacillus</taxon>
    </lineage>
</organism>
<name>A0ABS4J291_9BACL</name>
<dbReference type="Pfam" id="PF02706">
    <property type="entry name" value="Wzz"/>
    <property type="match status" value="1"/>
</dbReference>
<evidence type="ECO:0000256" key="3">
    <source>
        <dbReference type="ARBA" id="ARBA00022475"/>
    </source>
</evidence>
<dbReference type="RefSeq" id="WP_209975287.1">
    <property type="nucleotide sequence ID" value="NZ_JAGGLB010000019.1"/>
</dbReference>
<comment type="subcellular location">
    <subcellularLocation>
        <location evidence="1">Cell membrane</location>
        <topology evidence="1">Multi-pass membrane protein</topology>
    </subcellularLocation>
</comment>
<feature type="transmembrane region" description="Helical" evidence="7">
    <location>
        <begin position="16"/>
        <end position="38"/>
    </location>
</feature>
<comment type="similarity">
    <text evidence="2">Belongs to the CpsC/CapA family.</text>
</comment>
<keyword evidence="4 7" id="KW-0812">Transmembrane</keyword>
<keyword evidence="10" id="KW-1185">Reference proteome</keyword>
<accession>A0ABS4J291</accession>
<dbReference type="Proteomes" id="UP001519287">
    <property type="component" value="Unassembled WGS sequence"/>
</dbReference>
<protein>
    <submittedName>
        <fullName evidence="9">Capsular polysaccharide biosynthesis protein</fullName>
    </submittedName>
</protein>
<evidence type="ECO:0000256" key="7">
    <source>
        <dbReference type="SAM" id="Phobius"/>
    </source>
</evidence>
<evidence type="ECO:0000256" key="4">
    <source>
        <dbReference type="ARBA" id="ARBA00022692"/>
    </source>
</evidence>
<reference evidence="9 10" key="1">
    <citation type="submission" date="2021-03" db="EMBL/GenBank/DDBJ databases">
        <title>Genomic Encyclopedia of Type Strains, Phase IV (KMG-IV): sequencing the most valuable type-strain genomes for metagenomic binning, comparative biology and taxonomic classification.</title>
        <authorList>
            <person name="Goeker M."/>
        </authorList>
    </citation>
    <scope>NUCLEOTIDE SEQUENCE [LARGE SCALE GENOMIC DNA]</scope>
    <source>
        <strain evidence="9 10">DSM 26048</strain>
    </source>
</reference>
<feature type="transmembrane region" description="Helical" evidence="7">
    <location>
        <begin position="176"/>
        <end position="196"/>
    </location>
</feature>
<feature type="domain" description="Polysaccharide chain length determinant N-terminal" evidence="8">
    <location>
        <begin position="2"/>
        <end position="93"/>
    </location>
</feature>
<evidence type="ECO:0000256" key="1">
    <source>
        <dbReference type="ARBA" id="ARBA00004651"/>
    </source>
</evidence>
<gene>
    <name evidence="9" type="ORF">J2Z66_005052</name>
</gene>